<evidence type="ECO:0000313" key="3">
    <source>
        <dbReference type="Proteomes" id="UP000198984"/>
    </source>
</evidence>
<feature type="domain" description="Cyclic nucleotide-binding" evidence="1">
    <location>
        <begin position="32"/>
        <end position="116"/>
    </location>
</feature>
<evidence type="ECO:0000259" key="1">
    <source>
        <dbReference type="Pfam" id="PF00027"/>
    </source>
</evidence>
<sequence length="194" mass="22757">MYDILLTYISQRSVTPITAEQAVLIRDAFKPKKLRKKQYLLQEGDVCKYLSFMVKGAMRQYSIDEKGNEHIVRFGIEQWWMADRESFEMQTPSRYNIDAWEETELLQISRSSYLSLRDAVPAVMEMTQELDKRGSIAAQKRIQAVISYTAEERYLDLLKTHPYFLQRFPQHMIASYLGISAETLSRIRKQALSK</sequence>
<dbReference type="InterPro" id="IPR000595">
    <property type="entry name" value="cNMP-bd_dom"/>
</dbReference>
<dbReference type="RefSeq" id="WP_089912783.1">
    <property type="nucleotide sequence ID" value="NZ_FOBB01000003.1"/>
</dbReference>
<dbReference type="Gene3D" id="2.60.120.10">
    <property type="entry name" value="Jelly Rolls"/>
    <property type="match status" value="1"/>
</dbReference>
<dbReference type="SUPFAM" id="SSF51206">
    <property type="entry name" value="cAMP-binding domain-like"/>
    <property type="match status" value="1"/>
</dbReference>
<dbReference type="AlphaFoldDB" id="A0A1H7VBL6"/>
<dbReference type="InterPro" id="IPR018490">
    <property type="entry name" value="cNMP-bd_dom_sf"/>
</dbReference>
<organism evidence="2 3">
    <name type="scientific">Chitinophaga rupis</name>
    <dbReference type="NCBI Taxonomy" id="573321"/>
    <lineage>
        <taxon>Bacteria</taxon>
        <taxon>Pseudomonadati</taxon>
        <taxon>Bacteroidota</taxon>
        <taxon>Chitinophagia</taxon>
        <taxon>Chitinophagales</taxon>
        <taxon>Chitinophagaceae</taxon>
        <taxon>Chitinophaga</taxon>
    </lineage>
</organism>
<dbReference type="Proteomes" id="UP000198984">
    <property type="component" value="Unassembled WGS sequence"/>
</dbReference>
<dbReference type="STRING" id="573321.SAMN04488505_103280"/>
<name>A0A1H7VBL6_9BACT</name>
<dbReference type="Pfam" id="PF00027">
    <property type="entry name" value="cNMP_binding"/>
    <property type="match status" value="1"/>
</dbReference>
<keyword evidence="2" id="KW-0808">Transferase</keyword>
<protein>
    <submittedName>
        <fullName evidence="2">cAMP-binding domain of CRP or a regulatory subunit of cAMP-dependent protein kinases</fullName>
    </submittedName>
</protein>
<evidence type="ECO:0000313" key="2">
    <source>
        <dbReference type="EMBL" id="SEM06671.1"/>
    </source>
</evidence>
<reference evidence="2 3" key="1">
    <citation type="submission" date="2016-10" db="EMBL/GenBank/DDBJ databases">
        <authorList>
            <person name="de Groot N.N."/>
        </authorList>
    </citation>
    <scope>NUCLEOTIDE SEQUENCE [LARGE SCALE GENOMIC DNA]</scope>
    <source>
        <strain evidence="2 3">DSM 21039</strain>
    </source>
</reference>
<dbReference type="OrthoDB" id="9152304at2"/>
<gene>
    <name evidence="2" type="ORF">SAMN04488505_103280</name>
</gene>
<dbReference type="CDD" id="cd00038">
    <property type="entry name" value="CAP_ED"/>
    <property type="match status" value="1"/>
</dbReference>
<keyword evidence="3" id="KW-1185">Reference proteome</keyword>
<accession>A0A1H7VBL6</accession>
<proteinExistence type="predicted"/>
<dbReference type="InterPro" id="IPR014710">
    <property type="entry name" value="RmlC-like_jellyroll"/>
</dbReference>
<keyword evidence="2" id="KW-0418">Kinase</keyword>
<dbReference type="GO" id="GO:0016301">
    <property type="term" value="F:kinase activity"/>
    <property type="evidence" value="ECO:0007669"/>
    <property type="project" value="UniProtKB-KW"/>
</dbReference>
<dbReference type="EMBL" id="FOBB01000003">
    <property type="protein sequence ID" value="SEM06671.1"/>
    <property type="molecule type" value="Genomic_DNA"/>
</dbReference>